<organism evidence="2 3">
    <name type="scientific">Raphanus sativus</name>
    <name type="common">Radish</name>
    <name type="synonym">Raphanus raphanistrum var. sativus</name>
    <dbReference type="NCBI Taxonomy" id="3726"/>
    <lineage>
        <taxon>Eukaryota</taxon>
        <taxon>Viridiplantae</taxon>
        <taxon>Streptophyta</taxon>
        <taxon>Embryophyta</taxon>
        <taxon>Tracheophyta</taxon>
        <taxon>Spermatophyta</taxon>
        <taxon>Magnoliopsida</taxon>
        <taxon>eudicotyledons</taxon>
        <taxon>Gunneridae</taxon>
        <taxon>Pentapetalae</taxon>
        <taxon>rosids</taxon>
        <taxon>malvids</taxon>
        <taxon>Brassicales</taxon>
        <taxon>Brassicaceae</taxon>
        <taxon>Brassiceae</taxon>
        <taxon>Raphanus</taxon>
    </lineage>
</organism>
<evidence type="ECO:0000313" key="3">
    <source>
        <dbReference type="RefSeq" id="XP_056852164.1"/>
    </source>
</evidence>
<name>A0A9W3CL31_RAPSA</name>
<keyword evidence="1" id="KW-1133">Transmembrane helix</keyword>
<sequence>MSDLFHCYVSINKDLKAILQYFFPPPLILLLYIALCLNLNPPQNQNYSKEATSIAMKSTAKSQLSIGKSPVAVYFSAISLGPADSSLMNSFITSSFAPTYLPHLKEHLRRSESAVGESPQ</sequence>
<reference evidence="3" key="1">
    <citation type="submission" date="2025-08" db="UniProtKB">
        <authorList>
            <consortium name="RefSeq"/>
        </authorList>
    </citation>
    <scope>IDENTIFICATION</scope>
    <source>
        <tissue evidence="3">Leaf</tissue>
    </source>
</reference>
<gene>
    <name evidence="3" type="primary">LOC130501291</name>
</gene>
<dbReference type="AlphaFoldDB" id="A0A9W3CL31"/>
<protein>
    <submittedName>
        <fullName evidence="3">Uncharacterized protein LOC130501291</fullName>
    </submittedName>
</protein>
<keyword evidence="1" id="KW-0812">Transmembrane</keyword>
<evidence type="ECO:0000256" key="1">
    <source>
        <dbReference type="SAM" id="Phobius"/>
    </source>
</evidence>
<dbReference type="Proteomes" id="UP000504610">
    <property type="component" value="Unplaced"/>
</dbReference>
<dbReference type="KEGG" id="rsz:130501291"/>
<proteinExistence type="predicted"/>
<evidence type="ECO:0000313" key="2">
    <source>
        <dbReference type="Proteomes" id="UP000504610"/>
    </source>
</evidence>
<keyword evidence="2" id="KW-1185">Reference proteome</keyword>
<dbReference type="RefSeq" id="XP_056852164.1">
    <property type="nucleotide sequence ID" value="XM_056996184.1"/>
</dbReference>
<dbReference type="GeneID" id="130501291"/>
<accession>A0A9W3CL31</accession>
<keyword evidence="1" id="KW-0472">Membrane</keyword>
<feature type="transmembrane region" description="Helical" evidence="1">
    <location>
        <begin position="18"/>
        <end position="39"/>
    </location>
</feature>